<evidence type="ECO:0000259" key="3">
    <source>
        <dbReference type="PROSITE" id="PS50157"/>
    </source>
</evidence>
<dbReference type="InterPro" id="IPR048324">
    <property type="entry name" value="ZSWIM1-3_RNaseH-like"/>
</dbReference>
<dbReference type="PROSITE" id="PS00028">
    <property type="entry name" value="ZINC_FINGER_C2H2_1"/>
    <property type="match status" value="2"/>
</dbReference>
<dbReference type="Pfam" id="PF21056">
    <property type="entry name" value="ZSWIM1-3_RNaseH-like"/>
    <property type="match status" value="1"/>
</dbReference>
<gene>
    <name evidence="4" type="ORF">MELIAE_LOCUS10047</name>
</gene>
<keyword evidence="1" id="KW-0862">Zinc</keyword>
<feature type="transmembrane region" description="Helical" evidence="2">
    <location>
        <begin position="357"/>
        <end position="374"/>
    </location>
</feature>
<evidence type="ECO:0000256" key="2">
    <source>
        <dbReference type="SAM" id="Phobius"/>
    </source>
</evidence>
<keyword evidence="1" id="KW-0479">Metal-binding</keyword>
<protein>
    <recommendedName>
        <fullName evidence="3">C2H2-type domain-containing protein</fullName>
    </recommendedName>
</protein>
<keyword evidence="2" id="KW-0472">Membrane</keyword>
<reference evidence="4" key="1">
    <citation type="submission" date="2021-12" db="EMBL/GenBank/DDBJ databases">
        <authorList>
            <person name="King R."/>
        </authorList>
    </citation>
    <scope>NUCLEOTIDE SEQUENCE</scope>
</reference>
<dbReference type="AlphaFoldDB" id="A0A9P0FM31"/>
<sequence>MSVMCFICKKIFANQSSHNRHVREVHKIYPKPSSYGEGSRWCNCCLEENCGNTFKNRKQLICHLEENHSIQFEKYYSVKASVNEFKNWKNDIEKVNDCYYVLKSKAASTIGEVLYYNCNRSKTSYSTKDEAQMKRLQKCQGSCKMTHSCTSSIKVTSENGKYHIEWQKTHYGHDFEQKHIRLPKPERHCIASKLISGVTTQRILESTRDKIGDPLKRIDLLTAKDIRNIKSSFNIESRDGKKHPNDAFSVDLWVQECMSGEENPILLYKPQGQDHSLLANNDFCIILMNKFQRQMIQSFPNIIAVDSTHGLNGYDFEMTSIMVIDEFHHGFPIAEMFSNRKDIVIQNIFFTSVRESAGIYIYIYIYLNVVFHGWRNVKKY</sequence>
<dbReference type="PANTHER" id="PTHR33936">
    <property type="entry name" value="PROTEIN CBG17840"/>
    <property type="match status" value="1"/>
</dbReference>
<evidence type="ECO:0000313" key="5">
    <source>
        <dbReference type="Proteomes" id="UP001154078"/>
    </source>
</evidence>
<dbReference type="GO" id="GO:0008270">
    <property type="term" value="F:zinc ion binding"/>
    <property type="evidence" value="ECO:0007669"/>
    <property type="project" value="UniProtKB-KW"/>
</dbReference>
<dbReference type="InterPro" id="IPR052797">
    <property type="entry name" value="RegFact_GeneExpr_CellDeath"/>
</dbReference>
<dbReference type="InterPro" id="IPR013087">
    <property type="entry name" value="Znf_C2H2_type"/>
</dbReference>
<evidence type="ECO:0000256" key="1">
    <source>
        <dbReference type="PROSITE-ProRule" id="PRU00042"/>
    </source>
</evidence>
<dbReference type="EMBL" id="OV121138">
    <property type="protein sequence ID" value="CAH0560267.1"/>
    <property type="molecule type" value="Genomic_DNA"/>
</dbReference>
<feature type="domain" description="C2H2-type" evidence="3">
    <location>
        <begin position="3"/>
        <end position="26"/>
    </location>
</feature>
<dbReference type="Proteomes" id="UP001154078">
    <property type="component" value="Chromosome 7"/>
</dbReference>
<keyword evidence="2" id="KW-0812">Transmembrane</keyword>
<dbReference type="PANTHER" id="PTHR33936:SF24">
    <property type="entry name" value="C2H2-TYPE DOMAIN-CONTAINING PROTEIN"/>
    <property type="match status" value="1"/>
</dbReference>
<keyword evidence="5" id="KW-1185">Reference proteome</keyword>
<accession>A0A9P0FM31</accession>
<keyword evidence="2" id="KW-1133">Transmembrane helix</keyword>
<name>A0A9P0FM31_BRAAE</name>
<dbReference type="OrthoDB" id="6775554at2759"/>
<organism evidence="4 5">
    <name type="scientific">Brassicogethes aeneus</name>
    <name type="common">Rape pollen beetle</name>
    <name type="synonym">Meligethes aeneus</name>
    <dbReference type="NCBI Taxonomy" id="1431903"/>
    <lineage>
        <taxon>Eukaryota</taxon>
        <taxon>Metazoa</taxon>
        <taxon>Ecdysozoa</taxon>
        <taxon>Arthropoda</taxon>
        <taxon>Hexapoda</taxon>
        <taxon>Insecta</taxon>
        <taxon>Pterygota</taxon>
        <taxon>Neoptera</taxon>
        <taxon>Endopterygota</taxon>
        <taxon>Coleoptera</taxon>
        <taxon>Polyphaga</taxon>
        <taxon>Cucujiformia</taxon>
        <taxon>Nitidulidae</taxon>
        <taxon>Meligethinae</taxon>
        <taxon>Brassicogethes</taxon>
    </lineage>
</organism>
<evidence type="ECO:0000313" key="4">
    <source>
        <dbReference type="EMBL" id="CAH0560267.1"/>
    </source>
</evidence>
<dbReference type="SMART" id="SM00355">
    <property type="entry name" value="ZnF_C2H2"/>
    <property type="match status" value="2"/>
</dbReference>
<dbReference type="PROSITE" id="PS50157">
    <property type="entry name" value="ZINC_FINGER_C2H2_2"/>
    <property type="match status" value="1"/>
</dbReference>
<keyword evidence="1" id="KW-0863">Zinc-finger</keyword>
<proteinExistence type="predicted"/>